<dbReference type="AlphaFoldDB" id="A0A1N6K0R5"/>
<dbReference type="RefSeq" id="WP_074242134.1">
    <property type="nucleotide sequence ID" value="NZ_FSRA01000002.1"/>
</dbReference>
<dbReference type="InterPro" id="IPR037883">
    <property type="entry name" value="Knr4/Smi1-like_sf"/>
</dbReference>
<proteinExistence type="predicted"/>
<accession>A0A1N6K0R5</accession>
<evidence type="ECO:0008006" key="3">
    <source>
        <dbReference type="Google" id="ProtNLM"/>
    </source>
</evidence>
<dbReference type="Proteomes" id="UP000185003">
    <property type="component" value="Unassembled WGS sequence"/>
</dbReference>
<sequence length="89" mass="10302">MNKNTWDSWTGNREWILDIAKRRQWDILEDLAIQPVVSEVEVDKAIRNLEIKLPTDFIEVLTNYSGGVSFLFQIEGTGPEGKYRQIFSA</sequence>
<evidence type="ECO:0000313" key="1">
    <source>
        <dbReference type="EMBL" id="SIO50129.1"/>
    </source>
</evidence>
<reference evidence="1 2" key="1">
    <citation type="submission" date="2016-11" db="EMBL/GenBank/DDBJ databases">
        <authorList>
            <person name="Jaros S."/>
            <person name="Januszkiewicz K."/>
            <person name="Wedrychowicz H."/>
        </authorList>
    </citation>
    <scope>NUCLEOTIDE SEQUENCE [LARGE SCALE GENOMIC DNA]</scope>
    <source>
        <strain evidence="1 2">DSM 24787</strain>
    </source>
</reference>
<dbReference type="EMBL" id="FSRA01000002">
    <property type="protein sequence ID" value="SIO50129.1"/>
    <property type="molecule type" value="Genomic_DNA"/>
</dbReference>
<evidence type="ECO:0000313" key="2">
    <source>
        <dbReference type="Proteomes" id="UP000185003"/>
    </source>
</evidence>
<keyword evidence="2" id="KW-1185">Reference proteome</keyword>
<dbReference type="SUPFAM" id="SSF160631">
    <property type="entry name" value="SMI1/KNR4-like"/>
    <property type="match status" value="1"/>
</dbReference>
<protein>
    <recommendedName>
        <fullName evidence="3">SMI1 / KNR4 family (SUKH-1)</fullName>
    </recommendedName>
</protein>
<dbReference type="OrthoDB" id="1148097at2"/>
<organism evidence="1 2">
    <name type="scientific">Chitinophaga niabensis</name>
    <dbReference type="NCBI Taxonomy" id="536979"/>
    <lineage>
        <taxon>Bacteria</taxon>
        <taxon>Pseudomonadati</taxon>
        <taxon>Bacteroidota</taxon>
        <taxon>Chitinophagia</taxon>
        <taxon>Chitinophagales</taxon>
        <taxon>Chitinophagaceae</taxon>
        <taxon>Chitinophaga</taxon>
    </lineage>
</organism>
<name>A0A1N6K0R5_9BACT</name>
<dbReference type="Gene3D" id="3.40.1580.10">
    <property type="entry name" value="SMI1/KNR4-like"/>
    <property type="match status" value="1"/>
</dbReference>
<gene>
    <name evidence="1" type="ORF">SAMN04488055_4843</name>
</gene>